<keyword evidence="1" id="KW-0472">Membrane</keyword>
<dbReference type="RefSeq" id="WP_205187598.1">
    <property type="nucleotide sequence ID" value="NZ_JAFBFC010000004.1"/>
</dbReference>
<evidence type="ECO:0000256" key="1">
    <source>
        <dbReference type="SAM" id="Phobius"/>
    </source>
</evidence>
<evidence type="ECO:0000313" key="2">
    <source>
        <dbReference type="EMBL" id="MBM7703641.1"/>
    </source>
</evidence>
<organism evidence="2 3">
    <name type="scientific">Priestia iocasae</name>
    <dbReference type="NCBI Taxonomy" id="2291674"/>
    <lineage>
        <taxon>Bacteria</taxon>
        <taxon>Bacillati</taxon>
        <taxon>Bacillota</taxon>
        <taxon>Bacilli</taxon>
        <taxon>Bacillales</taxon>
        <taxon>Bacillaceae</taxon>
        <taxon>Priestia</taxon>
    </lineage>
</organism>
<evidence type="ECO:0000313" key="3">
    <source>
        <dbReference type="Proteomes" id="UP000809829"/>
    </source>
</evidence>
<dbReference type="Proteomes" id="UP000809829">
    <property type="component" value="Unassembled WGS sequence"/>
</dbReference>
<feature type="transmembrane region" description="Helical" evidence="1">
    <location>
        <begin position="6"/>
        <end position="22"/>
    </location>
</feature>
<keyword evidence="1" id="KW-0812">Transmembrane</keyword>
<gene>
    <name evidence="2" type="ORF">JOC83_002490</name>
</gene>
<proteinExistence type="predicted"/>
<keyword evidence="3" id="KW-1185">Reference proteome</keyword>
<accession>A0ABS2QVZ5</accession>
<protein>
    <submittedName>
        <fullName evidence="2">Beta-galactosidase beta subunit</fullName>
    </submittedName>
</protein>
<sequence>MDFFILFLVCSFSIILFIYFLSNNRKSSAVQLEGCLAKTYGYIQSAEGIDPQAISILELYENKVMINRVAMIPFERIHRATFSKVVTKETSHLGSSVHRYYGELTILFTDKNGQEVSVRCETPKKNQFNHIYQYELIKKKINKRLGLEDQQLSTKLPEPYEL</sequence>
<comment type="caution">
    <text evidence="2">The sequence shown here is derived from an EMBL/GenBank/DDBJ whole genome shotgun (WGS) entry which is preliminary data.</text>
</comment>
<dbReference type="EMBL" id="JAFBFC010000004">
    <property type="protein sequence ID" value="MBM7703641.1"/>
    <property type="molecule type" value="Genomic_DNA"/>
</dbReference>
<name>A0ABS2QVZ5_9BACI</name>
<keyword evidence="1" id="KW-1133">Transmembrane helix</keyword>
<reference evidence="2 3" key="1">
    <citation type="submission" date="2021-01" db="EMBL/GenBank/DDBJ databases">
        <title>Genomic Encyclopedia of Type Strains, Phase IV (KMG-IV): sequencing the most valuable type-strain genomes for metagenomic binning, comparative biology and taxonomic classification.</title>
        <authorList>
            <person name="Goeker M."/>
        </authorList>
    </citation>
    <scope>NUCLEOTIDE SEQUENCE [LARGE SCALE GENOMIC DNA]</scope>
    <source>
        <strain evidence="2 3">DSM 104297</strain>
    </source>
</reference>